<reference evidence="2 3" key="1">
    <citation type="submission" date="2023-10" db="EMBL/GenBank/DDBJ databases">
        <title>Genomes of two closely related lineages of the louse Polyplax serrata with different host specificities.</title>
        <authorList>
            <person name="Martinu J."/>
            <person name="Tarabai H."/>
            <person name="Stefka J."/>
            <person name="Hypsa V."/>
        </authorList>
    </citation>
    <scope>NUCLEOTIDE SEQUENCE [LARGE SCALE GENOMIC DNA]</scope>
    <source>
        <strain evidence="2">HR10_N</strain>
    </source>
</reference>
<feature type="compositionally biased region" description="Basic and acidic residues" evidence="1">
    <location>
        <begin position="28"/>
        <end position="40"/>
    </location>
</feature>
<evidence type="ECO:0000256" key="1">
    <source>
        <dbReference type="SAM" id="MobiDB-lite"/>
    </source>
</evidence>
<proteinExistence type="predicted"/>
<evidence type="ECO:0000313" key="2">
    <source>
        <dbReference type="EMBL" id="KAK6638756.1"/>
    </source>
</evidence>
<dbReference type="EMBL" id="JAWJWE010000003">
    <property type="protein sequence ID" value="KAK6638756.1"/>
    <property type="molecule type" value="Genomic_DNA"/>
</dbReference>
<protein>
    <submittedName>
        <fullName evidence="2">Uncharacterized protein</fullName>
    </submittedName>
</protein>
<feature type="region of interest" description="Disordered" evidence="1">
    <location>
        <begin position="1"/>
        <end position="67"/>
    </location>
</feature>
<dbReference type="AlphaFoldDB" id="A0AAN8PC05"/>
<name>A0AAN8PC05_POLSC</name>
<dbReference type="Proteomes" id="UP001372834">
    <property type="component" value="Unassembled WGS sequence"/>
</dbReference>
<accession>A0AAN8PC05</accession>
<sequence length="67" mass="7343">MRIKEKANSDGILPPEPDLSPGRVGPEGSHEKGNAIRQEEGPDDEINDAVWKSEEKEESFPVIDTNG</sequence>
<comment type="caution">
    <text evidence="2">The sequence shown here is derived from an EMBL/GenBank/DDBJ whole genome shotgun (WGS) entry which is preliminary data.</text>
</comment>
<organism evidence="2 3">
    <name type="scientific">Polyplax serrata</name>
    <name type="common">Common mouse louse</name>
    <dbReference type="NCBI Taxonomy" id="468196"/>
    <lineage>
        <taxon>Eukaryota</taxon>
        <taxon>Metazoa</taxon>
        <taxon>Ecdysozoa</taxon>
        <taxon>Arthropoda</taxon>
        <taxon>Hexapoda</taxon>
        <taxon>Insecta</taxon>
        <taxon>Pterygota</taxon>
        <taxon>Neoptera</taxon>
        <taxon>Paraneoptera</taxon>
        <taxon>Psocodea</taxon>
        <taxon>Troctomorpha</taxon>
        <taxon>Phthiraptera</taxon>
        <taxon>Anoplura</taxon>
        <taxon>Polyplacidae</taxon>
        <taxon>Polyplax</taxon>
    </lineage>
</organism>
<gene>
    <name evidence="2" type="ORF">RUM43_007024</name>
</gene>
<evidence type="ECO:0000313" key="3">
    <source>
        <dbReference type="Proteomes" id="UP001372834"/>
    </source>
</evidence>